<dbReference type="Gene3D" id="1.10.10.10">
    <property type="entry name" value="Winged helix-like DNA-binding domain superfamily/Winged helix DNA-binding domain"/>
    <property type="match status" value="1"/>
</dbReference>
<dbReference type="AlphaFoldDB" id="A0A327VN89"/>
<comment type="subunit">
    <text evidence="1">Interacts transiently with the RNA polymerase catalytic core formed by RpoA, RpoB, RpoC and RpoZ (2 alpha, 1 beta, 1 beta' and 1 omega subunit) to form the RNA polymerase holoenzyme that can initiate transcription.</text>
</comment>
<evidence type="ECO:0000313" key="5">
    <source>
        <dbReference type="Proteomes" id="UP000249819"/>
    </source>
</evidence>
<sequence length="285" mass="32401">MTQYYQLLFPYAYNILGSAEDARDTVQEVLSKYYTSERAGIQDEKNYLIRSVINLAINYKNRNKRISRQPAEWLPEPIATDDTADKNVYLKDILSYSLMVLMERLPAIERAVFILKESFDYTHSDIAEVLSISEEYSRKLLSRAKTRLFKPEAAVRSKTQEADTKSLLMDYMDTIRRGDVARLEKMLSAEVALMVDGGGKINVVTKIAHGASEVARVLALVFDKYLQYADAAFHWINHQPALLFSKDGKLYSCLVFELGPDHSIQSINSVVDPDKLSLLSQQIQA</sequence>
<dbReference type="InterPro" id="IPR013324">
    <property type="entry name" value="RNA_pol_sigma_r3/r4-like"/>
</dbReference>
<dbReference type="OrthoDB" id="3211555at2"/>
<dbReference type="InterPro" id="IPR032710">
    <property type="entry name" value="NTF2-like_dom_sf"/>
</dbReference>
<dbReference type="SUPFAM" id="SSF88659">
    <property type="entry name" value="Sigma3 and sigma4 domains of RNA polymerase sigma factors"/>
    <property type="match status" value="1"/>
</dbReference>
<name>A0A327VN89_9BACT</name>
<dbReference type="Proteomes" id="UP000249819">
    <property type="component" value="Unassembled WGS sequence"/>
</dbReference>
<dbReference type="PANTHER" id="PTHR30173">
    <property type="entry name" value="SIGMA 19 FACTOR"/>
    <property type="match status" value="1"/>
</dbReference>
<dbReference type="EMBL" id="QLMA01000008">
    <property type="protein sequence ID" value="RAJ76553.1"/>
    <property type="molecule type" value="Genomic_DNA"/>
</dbReference>
<organism evidence="4 5">
    <name type="scientific">Chitinophaga dinghuensis</name>
    <dbReference type="NCBI Taxonomy" id="1539050"/>
    <lineage>
        <taxon>Bacteria</taxon>
        <taxon>Pseudomonadati</taxon>
        <taxon>Bacteroidota</taxon>
        <taxon>Chitinophagia</taxon>
        <taxon>Chitinophagales</taxon>
        <taxon>Chitinophagaceae</taxon>
        <taxon>Chitinophaga</taxon>
    </lineage>
</organism>
<dbReference type="PANTHER" id="PTHR30173:SF36">
    <property type="entry name" value="ECF RNA POLYMERASE SIGMA FACTOR SIGJ"/>
    <property type="match status" value="1"/>
</dbReference>
<dbReference type="InterPro" id="IPR007627">
    <property type="entry name" value="RNA_pol_sigma70_r2"/>
</dbReference>
<feature type="domain" description="RNA polymerase sigma factor 70 region 4 type 2" evidence="3">
    <location>
        <begin position="98"/>
        <end position="148"/>
    </location>
</feature>
<evidence type="ECO:0000256" key="1">
    <source>
        <dbReference type="ARBA" id="ARBA00011344"/>
    </source>
</evidence>
<evidence type="ECO:0000259" key="3">
    <source>
        <dbReference type="Pfam" id="PF08281"/>
    </source>
</evidence>
<feature type="domain" description="RNA polymerase sigma-70 region 2" evidence="2">
    <location>
        <begin position="2"/>
        <end position="65"/>
    </location>
</feature>
<dbReference type="InterPro" id="IPR013249">
    <property type="entry name" value="RNA_pol_sigma70_r4_t2"/>
</dbReference>
<comment type="caution">
    <text evidence="4">The sequence shown here is derived from an EMBL/GenBank/DDBJ whole genome shotgun (WGS) entry which is preliminary data.</text>
</comment>
<dbReference type="Pfam" id="PF08281">
    <property type="entry name" value="Sigma70_r4_2"/>
    <property type="match status" value="1"/>
</dbReference>
<proteinExistence type="predicted"/>
<accession>A0A327VN89</accession>
<dbReference type="GO" id="GO:0016987">
    <property type="term" value="F:sigma factor activity"/>
    <property type="evidence" value="ECO:0007669"/>
    <property type="project" value="InterPro"/>
</dbReference>
<dbReference type="Gene3D" id="1.10.1740.10">
    <property type="match status" value="1"/>
</dbReference>
<dbReference type="InterPro" id="IPR052704">
    <property type="entry name" value="ECF_Sigma-70_Domain"/>
</dbReference>
<gene>
    <name evidence="4" type="ORF">CLV59_10872</name>
</gene>
<dbReference type="GO" id="GO:0003677">
    <property type="term" value="F:DNA binding"/>
    <property type="evidence" value="ECO:0007669"/>
    <property type="project" value="InterPro"/>
</dbReference>
<dbReference type="RefSeq" id="WP_111594280.1">
    <property type="nucleotide sequence ID" value="NZ_QLMA01000008.1"/>
</dbReference>
<dbReference type="SUPFAM" id="SSF88946">
    <property type="entry name" value="Sigma2 domain of RNA polymerase sigma factors"/>
    <property type="match status" value="1"/>
</dbReference>
<keyword evidence="5" id="KW-1185">Reference proteome</keyword>
<dbReference type="InterPro" id="IPR013325">
    <property type="entry name" value="RNA_pol_sigma_r2"/>
</dbReference>
<evidence type="ECO:0000259" key="2">
    <source>
        <dbReference type="Pfam" id="PF04542"/>
    </source>
</evidence>
<dbReference type="SUPFAM" id="SSF54427">
    <property type="entry name" value="NTF2-like"/>
    <property type="match status" value="1"/>
</dbReference>
<dbReference type="InterPro" id="IPR036388">
    <property type="entry name" value="WH-like_DNA-bd_sf"/>
</dbReference>
<dbReference type="NCBIfam" id="TIGR02937">
    <property type="entry name" value="sigma70-ECF"/>
    <property type="match status" value="1"/>
</dbReference>
<protein>
    <submittedName>
        <fullName evidence="4">RNA polymerase sigma-70 factor (ECF subfamily)</fullName>
    </submittedName>
</protein>
<dbReference type="GO" id="GO:0006352">
    <property type="term" value="P:DNA-templated transcription initiation"/>
    <property type="evidence" value="ECO:0007669"/>
    <property type="project" value="InterPro"/>
</dbReference>
<reference evidence="4 5" key="1">
    <citation type="submission" date="2018-06" db="EMBL/GenBank/DDBJ databases">
        <title>Genomic Encyclopedia of Archaeal and Bacterial Type Strains, Phase II (KMG-II): from individual species to whole genera.</title>
        <authorList>
            <person name="Goeker M."/>
        </authorList>
    </citation>
    <scope>NUCLEOTIDE SEQUENCE [LARGE SCALE GENOMIC DNA]</scope>
    <source>
        <strain evidence="4 5">DSM 29821</strain>
    </source>
</reference>
<evidence type="ECO:0000313" key="4">
    <source>
        <dbReference type="EMBL" id="RAJ76553.1"/>
    </source>
</evidence>
<dbReference type="Pfam" id="PF04542">
    <property type="entry name" value="Sigma70_r2"/>
    <property type="match status" value="1"/>
</dbReference>
<dbReference type="InterPro" id="IPR014284">
    <property type="entry name" value="RNA_pol_sigma-70_dom"/>
</dbReference>